<feature type="region of interest" description="Disordered" evidence="1">
    <location>
        <begin position="182"/>
        <end position="240"/>
    </location>
</feature>
<keyword evidence="5" id="KW-1185">Reference proteome</keyword>
<feature type="compositionally biased region" description="Pro residues" evidence="1">
    <location>
        <begin position="122"/>
        <end position="132"/>
    </location>
</feature>
<evidence type="ECO:0000313" key="3">
    <source>
        <dbReference type="EMBL" id="OBR83347.1"/>
    </source>
</evidence>
<evidence type="ECO:0000256" key="1">
    <source>
        <dbReference type="SAM" id="MobiDB-lite"/>
    </source>
</evidence>
<gene>
    <name evidence="3" type="ORF">I303_06912</name>
    <name evidence="4" type="ORF">I303_107507</name>
</gene>
<dbReference type="InterPro" id="IPR036420">
    <property type="entry name" value="BRCT_dom_sf"/>
</dbReference>
<feature type="compositionally biased region" description="Polar residues" evidence="1">
    <location>
        <begin position="215"/>
        <end position="239"/>
    </location>
</feature>
<dbReference type="GeneID" id="28970611"/>
<accession>A0A1A5ZZX0</accession>
<feature type="region of interest" description="Disordered" evidence="1">
    <location>
        <begin position="50"/>
        <end position="85"/>
    </location>
</feature>
<sequence length="324" mass="36544">MTVTEEQRIILDEIEDRGSWQKVLSSEWIDDCLKASKFLDYDHYDVTQIPTASGSTENINETDDEVVNHPDHNRGHNVTIDPQAHEQEIKNVDIPDLPRDAAQDSDSDDESVVCIGISQPRRPSPSPSPSRRPSPQEVKADIVRAVARRSRPQHITVKQEAGAEVEAGGGQRNVNVFSAEAKVKPQTQTQAKRKEVETPPAAAASTSKKKSKSKQTLNESRSTGGTPMSSKPRKSNPTSEEIDANVTLLVQHMRTWSPLECSRTCFLTEFRDKYNHKDWISFYKRHRPKIFAKFREMGYVYPGNEDVDEIEIQTESDEGSIYEP</sequence>
<name>A0A1A5ZZX0_9TREE</name>
<dbReference type="KEGG" id="kdj:28970611"/>
<evidence type="ECO:0000259" key="2">
    <source>
        <dbReference type="PROSITE" id="PS50172"/>
    </source>
</evidence>
<reference evidence="4" key="2">
    <citation type="submission" date="2013-07" db="EMBL/GenBank/DDBJ databases">
        <authorList>
            <consortium name="The Broad Institute Genome Sequencing Platform"/>
            <person name="Cuomo C."/>
            <person name="Litvintseva A."/>
            <person name="Chen Y."/>
            <person name="Heitman J."/>
            <person name="Sun S."/>
            <person name="Springer D."/>
            <person name="Dromer F."/>
            <person name="Young S.K."/>
            <person name="Zeng Q."/>
            <person name="Gargeya S."/>
            <person name="Fitzgerald M."/>
            <person name="Abouelleil A."/>
            <person name="Alvarado L."/>
            <person name="Berlin A.M."/>
            <person name="Chapman S.B."/>
            <person name="Dewar J."/>
            <person name="Goldberg J."/>
            <person name="Griggs A."/>
            <person name="Gujja S."/>
            <person name="Hansen M."/>
            <person name="Howarth C."/>
            <person name="Imamovic A."/>
            <person name="Larimer J."/>
            <person name="McCowan C."/>
            <person name="Murphy C."/>
            <person name="Pearson M."/>
            <person name="Priest M."/>
            <person name="Roberts A."/>
            <person name="Saif S."/>
            <person name="Shea T."/>
            <person name="Sykes S."/>
            <person name="Wortman J."/>
            <person name="Nusbaum C."/>
            <person name="Birren B."/>
        </authorList>
    </citation>
    <scope>NUCLEOTIDE SEQUENCE</scope>
    <source>
        <strain evidence="4">CBS 10117</strain>
    </source>
</reference>
<dbReference type="AlphaFoldDB" id="A0A1A5ZZX0"/>
<dbReference type="InterPro" id="IPR001357">
    <property type="entry name" value="BRCT_dom"/>
</dbReference>
<evidence type="ECO:0000313" key="4">
    <source>
        <dbReference type="EMBL" id="WWC64893.1"/>
    </source>
</evidence>
<dbReference type="Proteomes" id="UP000078595">
    <property type="component" value="Chromosome 9"/>
</dbReference>
<proteinExistence type="predicted"/>
<dbReference type="EMBL" id="KI894034">
    <property type="protein sequence ID" value="OBR83347.1"/>
    <property type="molecule type" value="Genomic_DNA"/>
</dbReference>
<reference evidence="4" key="3">
    <citation type="submission" date="2024-02" db="EMBL/GenBank/DDBJ databases">
        <title>Comparative genomics of Cryptococcus and Kwoniella reveals pathogenesis evolution and contrasting modes of karyotype evolution via chromosome fusion or intercentromeric recombination.</title>
        <authorList>
            <person name="Coelho M.A."/>
            <person name="David-Palma M."/>
            <person name="Shea T."/>
            <person name="Bowers K."/>
            <person name="McGinley-Smith S."/>
            <person name="Mohammad A.W."/>
            <person name="Gnirke A."/>
            <person name="Yurkov A.M."/>
            <person name="Nowrousian M."/>
            <person name="Sun S."/>
            <person name="Cuomo C.A."/>
            <person name="Heitman J."/>
        </authorList>
    </citation>
    <scope>NUCLEOTIDE SEQUENCE</scope>
    <source>
        <strain evidence="4">CBS 10117</strain>
    </source>
</reference>
<dbReference type="SUPFAM" id="SSF52113">
    <property type="entry name" value="BRCT domain"/>
    <property type="match status" value="1"/>
</dbReference>
<dbReference type="VEuPathDB" id="FungiDB:I303_06912"/>
<evidence type="ECO:0000313" key="5">
    <source>
        <dbReference type="Proteomes" id="UP000078595"/>
    </source>
</evidence>
<dbReference type="OrthoDB" id="2566654at2759"/>
<dbReference type="Gene3D" id="3.40.50.10190">
    <property type="entry name" value="BRCT domain"/>
    <property type="match status" value="1"/>
</dbReference>
<organism evidence="3">
    <name type="scientific">Kwoniella dejecticola CBS 10117</name>
    <dbReference type="NCBI Taxonomy" id="1296121"/>
    <lineage>
        <taxon>Eukaryota</taxon>
        <taxon>Fungi</taxon>
        <taxon>Dikarya</taxon>
        <taxon>Basidiomycota</taxon>
        <taxon>Agaricomycotina</taxon>
        <taxon>Tremellomycetes</taxon>
        <taxon>Tremellales</taxon>
        <taxon>Cryptococcaceae</taxon>
        <taxon>Kwoniella</taxon>
    </lineage>
</organism>
<dbReference type="PROSITE" id="PS50172">
    <property type="entry name" value="BRCT"/>
    <property type="match status" value="1"/>
</dbReference>
<reference evidence="3" key="1">
    <citation type="submission" date="2013-07" db="EMBL/GenBank/DDBJ databases">
        <title>The Genome Sequence of Cryptococcus dejecticola CBS10117.</title>
        <authorList>
            <consortium name="The Broad Institute Genome Sequencing Platform"/>
            <person name="Cuomo C."/>
            <person name="Litvintseva A."/>
            <person name="Chen Y."/>
            <person name="Heitman J."/>
            <person name="Sun S."/>
            <person name="Springer D."/>
            <person name="Dromer F."/>
            <person name="Young S.K."/>
            <person name="Zeng Q."/>
            <person name="Gargeya S."/>
            <person name="Fitzgerald M."/>
            <person name="Abouelleil A."/>
            <person name="Alvarado L."/>
            <person name="Berlin A.M."/>
            <person name="Chapman S.B."/>
            <person name="Dewar J."/>
            <person name="Goldberg J."/>
            <person name="Griggs A."/>
            <person name="Gujja S."/>
            <person name="Hansen M."/>
            <person name="Howarth C."/>
            <person name="Imamovic A."/>
            <person name="Larimer J."/>
            <person name="McCowan C."/>
            <person name="Murphy C."/>
            <person name="Pearson M."/>
            <person name="Priest M."/>
            <person name="Roberts A."/>
            <person name="Saif S."/>
            <person name="Shea T."/>
            <person name="Sykes S."/>
            <person name="Wortman J."/>
            <person name="Nusbaum C."/>
            <person name="Birren B."/>
        </authorList>
    </citation>
    <scope>NUCLEOTIDE SEQUENCE [LARGE SCALE GENOMIC DNA]</scope>
    <source>
        <strain evidence="3">CBS 10117</strain>
    </source>
</reference>
<protein>
    <recommendedName>
        <fullName evidence="2">BRCT domain-containing protein</fullName>
    </recommendedName>
</protein>
<feature type="region of interest" description="Disordered" evidence="1">
    <location>
        <begin position="117"/>
        <end position="169"/>
    </location>
</feature>
<feature type="domain" description="BRCT" evidence="2">
    <location>
        <begin position="1"/>
        <end position="46"/>
    </location>
</feature>
<dbReference type="EMBL" id="CP144538">
    <property type="protein sequence ID" value="WWC64893.1"/>
    <property type="molecule type" value="Genomic_DNA"/>
</dbReference>
<dbReference type="RefSeq" id="XP_018261189.1">
    <property type="nucleotide sequence ID" value="XM_018410186.1"/>
</dbReference>
<feature type="compositionally biased region" description="Polar residues" evidence="1">
    <location>
        <begin position="50"/>
        <end position="59"/>
    </location>
</feature>